<reference evidence="3" key="2">
    <citation type="submission" date="2019-09" db="UniProtKB">
        <authorList>
            <consortium name="WormBaseParasite"/>
        </authorList>
    </citation>
    <scope>IDENTIFICATION</scope>
</reference>
<gene>
    <name evidence="1" type="ORF">HPBE_LOCUS18258</name>
</gene>
<dbReference type="OrthoDB" id="5794369at2759"/>
<evidence type="ECO:0000313" key="3">
    <source>
        <dbReference type="WBParaSite" id="HPBE_0001825901-mRNA-1"/>
    </source>
</evidence>
<sequence length="176" mass="20029">MRTDKVSLGIIPHDLISFILEKPGDFCISANSMGSYELSIRSDKDKTFHLALEPIVKGYRIRSMLFATGATIGELIYNIRDSSFYRAHMLINGEFVDGTLKESRRMGTNEWRNHMFDLCRAIASVMSGFLNSDIYSGSVKLENFHVYFVDALPYGRIQLVFTDADDLIPVELVLRF</sequence>
<accession>A0A3P8BXJ9</accession>
<proteinExistence type="predicted"/>
<accession>A0A183G8P1</accession>
<dbReference type="AlphaFoldDB" id="A0A183G8P1"/>
<organism evidence="2 3">
    <name type="scientific">Heligmosomoides polygyrus</name>
    <name type="common">Parasitic roundworm</name>
    <dbReference type="NCBI Taxonomy" id="6339"/>
    <lineage>
        <taxon>Eukaryota</taxon>
        <taxon>Metazoa</taxon>
        <taxon>Ecdysozoa</taxon>
        <taxon>Nematoda</taxon>
        <taxon>Chromadorea</taxon>
        <taxon>Rhabditida</taxon>
        <taxon>Rhabditina</taxon>
        <taxon>Rhabditomorpha</taxon>
        <taxon>Strongyloidea</taxon>
        <taxon>Heligmosomidae</taxon>
        <taxon>Heligmosomoides</taxon>
    </lineage>
</organism>
<reference evidence="1 2" key="1">
    <citation type="submission" date="2018-11" db="EMBL/GenBank/DDBJ databases">
        <authorList>
            <consortium name="Pathogen Informatics"/>
        </authorList>
    </citation>
    <scope>NUCLEOTIDE SEQUENCE [LARGE SCALE GENOMIC DNA]</scope>
</reference>
<protein>
    <submittedName>
        <fullName evidence="3">DUF4166 domain-containing protein</fullName>
    </submittedName>
</protein>
<evidence type="ECO:0000313" key="2">
    <source>
        <dbReference type="Proteomes" id="UP000050761"/>
    </source>
</evidence>
<name>A0A183G8P1_HELPZ</name>
<keyword evidence="2" id="KW-1185">Reference proteome</keyword>
<evidence type="ECO:0000313" key="1">
    <source>
        <dbReference type="EMBL" id="VDP10985.1"/>
    </source>
</evidence>
<dbReference type="WBParaSite" id="HPBE_0001825901-mRNA-1">
    <property type="protein sequence ID" value="HPBE_0001825901-mRNA-1"/>
    <property type="gene ID" value="HPBE_0001825901"/>
</dbReference>
<dbReference type="Proteomes" id="UP000050761">
    <property type="component" value="Unassembled WGS sequence"/>
</dbReference>
<dbReference type="EMBL" id="UZAH01030567">
    <property type="protein sequence ID" value="VDP10985.1"/>
    <property type="molecule type" value="Genomic_DNA"/>
</dbReference>